<protein>
    <submittedName>
        <fullName evidence="3">Glycosyltransferase</fullName>
    </submittedName>
</protein>
<keyword evidence="3" id="KW-0808">Transferase</keyword>
<organism evidence="3 4">
    <name type="scientific">Nocardia mangyaensis</name>
    <dbReference type="NCBI Taxonomy" id="2213200"/>
    <lineage>
        <taxon>Bacteria</taxon>
        <taxon>Bacillati</taxon>
        <taxon>Actinomycetota</taxon>
        <taxon>Actinomycetes</taxon>
        <taxon>Mycobacteriales</taxon>
        <taxon>Nocardiaceae</taxon>
        <taxon>Nocardia</taxon>
    </lineage>
</organism>
<reference evidence="3" key="1">
    <citation type="submission" date="2016-11" db="EMBL/GenBank/DDBJ databases">
        <authorList>
            <person name="Jaros S."/>
            <person name="Januszkiewicz K."/>
            <person name="Wedrychowicz H."/>
        </authorList>
    </citation>
    <scope>NUCLEOTIDE SEQUENCE [LARGE SCALE GENOMIC DNA]</scope>
    <source>
        <strain evidence="3">Y48</strain>
    </source>
</reference>
<evidence type="ECO:0000313" key="3">
    <source>
        <dbReference type="EMBL" id="APE34821.1"/>
    </source>
</evidence>
<evidence type="ECO:0000313" key="4">
    <source>
        <dbReference type="Proteomes" id="UP000183810"/>
    </source>
</evidence>
<dbReference type="KEGG" id="nsl:BOX37_13655"/>
<gene>
    <name evidence="3" type="ORF">BOX37_13655</name>
</gene>
<accession>A0A1J0VS19</accession>
<dbReference type="PANTHER" id="PTHR48090:SF7">
    <property type="entry name" value="RFBJ PROTEIN"/>
    <property type="match status" value="1"/>
</dbReference>
<dbReference type="CDD" id="cd04179">
    <property type="entry name" value="DPM_DPG-synthase_like"/>
    <property type="match status" value="1"/>
</dbReference>
<dbReference type="Pfam" id="PF00535">
    <property type="entry name" value="Glycos_transf_2"/>
    <property type="match status" value="1"/>
</dbReference>
<feature type="domain" description="Glycosyltransferase 2-like" evidence="2">
    <location>
        <begin position="11"/>
        <end position="126"/>
    </location>
</feature>
<dbReference type="Gene3D" id="3.90.550.10">
    <property type="entry name" value="Spore Coat Polysaccharide Biosynthesis Protein SpsA, Chain A"/>
    <property type="match status" value="1"/>
</dbReference>
<proteinExistence type="inferred from homology"/>
<dbReference type="GO" id="GO:0016740">
    <property type="term" value="F:transferase activity"/>
    <property type="evidence" value="ECO:0007669"/>
    <property type="project" value="UniProtKB-KW"/>
</dbReference>
<dbReference type="PANTHER" id="PTHR48090">
    <property type="entry name" value="UNDECAPRENYL-PHOSPHATE 4-DEOXY-4-FORMAMIDO-L-ARABINOSE TRANSFERASE-RELATED"/>
    <property type="match status" value="1"/>
</dbReference>
<dbReference type="InterPro" id="IPR050256">
    <property type="entry name" value="Glycosyltransferase_2"/>
</dbReference>
<dbReference type="SUPFAM" id="SSF53448">
    <property type="entry name" value="Nucleotide-diphospho-sugar transferases"/>
    <property type="match status" value="1"/>
</dbReference>
<dbReference type="InterPro" id="IPR001173">
    <property type="entry name" value="Glyco_trans_2-like"/>
</dbReference>
<evidence type="ECO:0000256" key="1">
    <source>
        <dbReference type="ARBA" id="ARBA00006739"/>
    </source>
</evidence>
<sequence length="220" mass="23248">MNGGENTQRVTVVLPCRNEAGALPSVLAAIPAGYEVIVVDNGSTDATATVAKAGGARVITETRPGYGSAVQAGVDASATELVAVLDGDGSMNPAELPCLVADLTPGVTMVAGRRRPVPGAWPWHARLGNRILASWLRRRYGLEVYDLAAMRVVRRAELARLGPLHPRSGYPLALLAGAASAGWRVVERDISYRPRSHGVSKVSGSLMGTLRAARDFWSVR</sequence>
<dbReference type="AlphaFoldDB" id="A0A1J0VS19"/>
<dbReference type="EMBL" id="CP018082">
    <property type="protein sequence ID" value="APE34821.1"/>
    <property type="molecule type" value="Genomic_DNA"/>
</dbReference>
<comment type="similarity">
    <text evidence="1">Belongs to the glycosyltransferase 2 family.</text>
</comment>
<dbReference type="InterPro" id="IPR029044">
    <property type="entry name" value="Nucleotide-diphossugar_trans"/>
</dbReference>
<name>A0A1J0VS19_9NOCA</name>
<evidence type="ECO:0000259" key="2">
    <source>
        <dbReference type="Pfam" id="PF00535"/>
    </source>
</evidence>
<dbReference type="RefSeq" id="WP_071928005.1">
    <property type="nucleotide sequence ID" value="NZ_CP018082.1"/>
</dbReference>
<dbReference type="Proteomes" id="UP000183810">
    <property type="component" value="Chromosome"/>
</dbReference>
<keyword evidence="4" id="KW-1185">Reference proteome</keyword>